<sequence>MPYGDEEALAAALVRVISDKALQKEMQAAAIRNARRYYATAIAGRWESWLQHNEQRMKEQEEKPLNVASLKHVSCKNVSAPVKLFYRGGLHPKRRYLAI</sequence>
<evidence type="ECO:0000313" key="1">
    <source>
        <dbReference type="EMBL" id="STT53671.1"/>
    </source>
</evidence>
<keyword evidence="1" id="KW-0808">Transferase</keyword>
<reference evidence="1 2" key="1">
    <citation type="submission" date="2018-06" db="EMBL/GenBank/DDBJ databases">
        <authorList>
            <consortium name="Pathogen Informatics"/>
            <person name="Doyle S."/>
        </authorList>
    </citation>
    <scope>NUCLEOTIDE SEQUENCE [LARGE SCALE GENOMIC DNA]</scope>
    <source>
        <strain evidence="1 2">NCTC8849</strain>
    </source>
</reference>
<accession>A0A377WK01</accession>
<proteinExistence type="predicted"/>
<gene>
    <name evidence="1" type="ORF">NCTC8849_02245</name>
</gene>
<dbReference type="AlphaFoldDB" id="A0A377WK01"/>
<name>A0A377WK01_KLEPN</name>
<dbReference type="SUPFAM" id="SSF53756">
    <property type="entry name" value="UDP-Glycosyltransferase/glycogen phosphorylase"/>
    <property type="match status" value="1"/>
</dbReference>
<protein>
    <submittedName>
        <fullName evidence="1">Glycosyl transferase</fullName>
    </submittedName>
</protein>
<dbReference type="GO" id="GO:0016740">
    <property type="term" value="F:transferase activity"/>
    <property type="evidence" value="ECO:0007669"/>
    <property type="project" value="UniProtKB-KW"/>
</dbReference>
<dbReference type="EMBL" id="UGLC01000002">
    <property type="protein sequence ID" value="STT53671.1"/>
    <property type="molecule type" value="Genomic_DNA"/>
</dbReference>
<dbReference type="Gene3D" id="3.40.50.2000">
    <property type="entry name" value="Glycogen Phosphorylase B"/>
    <property type="match status" value="2"/>
</dbReference>
<evidence type="ECO:0000313" key="2">
    <source>
        <dbReference type="Proteomes" id="UP000254799"/>
    </source>
</evidence>
<organism evidence="1 2">
    <name type="scientific">Klebsiella pneumoniae</name>
    <dbReference type="NCBI Taxonomy" id="573"/>
    <lineage>
        <taxon>Bacteria</taxon>
        <taxon>Pseudomonadati</taxon>
        <taxon>Pseudomonadota</taxon>
        <taxon>Gammaproteobacteria</taxon>
        <taxon>Enterobacterales</taxon>
        <taxon>Enterobacteriaceae</taxon>
        <taxon>Klebsiella/Raoultella group</taxon>
        <taxon>Klebsiella</taxon>
        <taxon>Klebsiella pneumoniae complex</taxon>
    </lineage>
</organism>
<dbReference type="Proteomes" id="UP000254799">
    <property type="component" value="Unassembled WGS sequence"/>
</dbReference>